<dbReference type="Proteomes" id="UP001516400">
    <property type="component" value="Unassembled WGS sequence"/>
</dbReference>
<name>A0ABD2MSU0_9CUCU</name>
<evidence type="ECO:0000313" key="2">
    <source>
        <dbReference type="Proteomes" id="UP001516400"/>
    </source>
</evidence>
<gene>
    <name evidence="1" type="ORF">HHI36_008256</name>
</gene>
<sequence length="55" mass="6211">MMVVVQEGKRLCTFQEDARNFVITRHLSMCRLTAFIFSSTVAHPSELPLRPTSGT</sequence>
<dbReference type="AlphaFoldDB" id="A0ABD2MSU0"/>
<accession>A0ABD2MSU0</accession>
<keyword evidence="2" id="KW-1185">Reference proteome</keyword>
<proteinExistence type="predicted"/>
<organism evidence="1 2">
    <name type="scientific">Cryptolaemus montrouzieri</name>
    <dbReference type="NCBI Taxonomy" id="559131"/>
    <lineage>
        <taxon>Eukaryota</taxon>
        <taxon>Metazoa</taxon>
        <taxon>Ecdysozoa</taxon>
        <taxon>Arthropoda</taxon>
        <taxon>Hexapoda</taxon>
        <taxon>Insecta</taxon>
        <taxon>Pterygota</taxon>
        <taxon>Neoptera</taxon>
        <taxon>Endopterygota</taxon>
        <taxon>Coleoptera</taxon>
        <taxon>Polyphaga</taxon>
        <taxon>Cucujiformia</taxon>
        <taxon>Coccinelloidea</taxon>
        <taxon>Coccinellidae</taxon>
        <taxon>Scymninae</taxon>
        <taxon>Scymnini</taxon>
        <taxon>Cryptolaemus</taxon>
    </lineage>
</organism>
<evidence type="ECO:0000313" key="1">
    <source>
        <dbReference type="EMBL" id="KAL3269171.1"/>
    </source>
</evidence>
<protein>
    <submittedName>
        <fullName evidence="1">Uncharacterized protein</fullName>
    </submittedName>
</protein>
<comment type="caution">
    <text evidence="1">The sequence shown here is derived from an EMBL/GenBank/DDBJ whole genome shotgun (WGS) entry which is preliminary data.</text>
</comment>
<reference evidence="1 2" key="1">
    <citation type="journal article" date="2021" name="BMC Biol.">
        <title>Horizontally acquired antibacterial genes associated with adaptive radiation of ladybird beetles.</title>
        <authorList>
            <person name="Li H.S."/>
            <person name="Tang X.F."/>
            <person name="Huang Y.H."/>
            <person name="Xu Z.Y."/>
            <person name="Chen M.L."/>
            <person name="Du X.Y."/>
            <person name="Qiu B.Y."/>
            <person name="Chen P.T."/>
            <person name="Zhang W."/>
            <person name="Slipinski A."/>
            <person name="Escalona H.E."/>
            <person name="Waterhouse R.M."/>
            <person name="Zwick A."/>
            <person name="Pang H."/>
        </authorList>
    </citation>
    <scope>NUCLEOTIDE SEQUENCE [LARGE SCALE GENOMIC DNA]</scope>
    <source>
        <strain evidence="1">SYSU2018</strain>
    </source>
</reference>
<dbReference type="EMBL" id="JABFTP020000021">
    <property type="protein sequence ID" value="KAL3269171.1"/>
    <property type="molecule type" value="Genomic_DNA"/>
</dbReference>